<evidence type="ECO:0000313" key="1">
    <source>
        <dbReference type="EMBL" id="QDT73662.1"/>
    </source>
</evidence>
<gene>
    <name evidence="1" type="ORF">I41_28520</name>
</gene>
<accession>A0A517TZ71</accession>
<organism evidence="1 2">
    <name type="scientific">Lacipirellula limnantheis</name>
    <dbReference type="NCBI Taxonomy" id="2528024"/>
    <lineage>
        <taxon>Bacteria</taxon>
        <taxon>Pseudomonadati</taxon>
        <taxon>Planctomycetota</taxon>
        <taxon>Planctomycetia</taxon>
        <taxon>Pirellulales</taxon>
        <taxon>Lacipirellulaceae</taxon>
        <taxon>Lacipirellula</taxon>
    </lineage>
</organism>
<dbReference type="InterPro" id="IPR017853">
    <property type="entry name" value="GH"/>
</dbReference>
<name>A0A517TZ71_9BACT</name>
<sequence length="976" mass="107746">MPTTRTLTSVAARDGLPTRYVRSLAWPVTAVILLLSNSSVRAGSPQTILLENEFVTIAIAADGTTAQFVDKQSGVDYCDHSRDASFASITKAGKSYAATAATYSDDVLDIRFGESGANVRIAVRVAPRYFTFEILAVGGPDVEELSFVNVPLIARDASMESFCACALALNIETDVTEIPGTSSTHLRATCAAWPGLHGAKAAIIGCPRSELRNVIKDVVTAHQSLPQTDRGGPWALDASDNRGSYLIDFPGSISETTVANWIATAKSIGAKQIDFHTGRTLRYGDLEPDLRLYPDGLTSVKNVVDALHAEGLSAGLHTYAFFVAKDSKWVSPVPSKHLAKSGTFTLAAPLTASAGRVDVKETTAEVSTLTGFQVRNSVTLQIDDELITFSGVTKTPPYAFTECKRGAHGTSPVDHKLGAQVHRLKECFGLFAPDGDTPMFDEVAARTADVYNQCGFDMIYLDALDGADLLGRLPRGPKYYSGKFVDALCRKLNRPAIVEMSSFDHHLWFSRSRLGAWDAPSKGYKRFIDRHYLDNKVSQQAYLPTNLGWWCVFDWSPKDRMRTFPDDMEYLMCKAIAGDHSLSWLMGFDPDTFENSYNARRLGALVKRYEELRLSNAVGPKVREELGVPGKEFTLESSADGDWRFRPVAYDVHKIRLADGVSEYWSVNNGFSEQPVKVRIEALMSLESFESGETLAAFDDESEFGEGEASAGVVSELEATEIPGKTFPTSGVFSAKNSNSHRHSAWAMVGKNFERPVDLRDRGFGLWIEGDGKGEVINFQWRAPLHVSHGVSEHYAVIDFTGWKYFEFVAPESESLLDYGWPYFYSDPDRDFDADRLRRFNPYASTFWVDYGKLDALKIWYNDLPQGEEVKCSFSPIKALRHSKRAIVNPVITVNGRQITFPVALESGCYLEFRSKGDCKVYDAEGVFLRDVVPQGEIPLLKSGTNKIACNCDSQEHSSLHAKVTIISQSDQVIGE</sequence>
<dbReference type="AlphaFoldDB" id="A0A517TZ71"/>
<protein>
    <submittedName>
        <fullName evidence="1">Uncharacterized protein</fullName>
    </submittedName>
</protein>
<reference evidence="1 2" key="1">
    <citation type="submission" date="2019-02" db="EMBL/GenBank/DDBJ databases">
        <title>Deep-cultivation of Planctomycetes and their phenomic and genomic characterization uncovers novel biology.</title>
        <authorList>
            <person name="Wiegand S."/>
            <person name="Jogler M."/>
            <person name="Boedeker C."/>
            <person name="Pinto D."/>
            <person name="Vollmers J."/>
            <person name="Rivas-Marin E."/>
            <person name="Kohn T."/>
            <person name="Peeters S.H."/>
            <person name="Heuer A."/>
            <person name="Rast P."/>
            <person name="Oberbeckmann S."/>
            <person name="Bunk B."/>
            <person name="Jeske O."/>
            <person name="Meyerdierks A."/>
            <person name="Storesund J.E."/>
            <person name="Kallscheuer N."/>
            <person name="Luecker S."/>
            <person name="Lage O.M."/>
            <person name="Pohl T."/>
            <person name="Merkel B.J."/>
            <person name="Hornburger P."/>
            <person name="Mueller R.-W."/>
            <person name="Bruemmer F."/>
            <person name="Labrenz M."/>
            <person name="Spormann A.M."/>
            <person name="Op den Camp H."/>
            <person name="Overmann J."/>
            <person name="Amann R."/>
            <person name="Jetten M.S.M."/>
            <person name="Mascher T."/>
            <person name="Medema M.H."/>
            <person name="Devos D.P."/>
            <person name="Kaster A.-K."/>
            <person name="Ovreas L."/>
            <person name="Rohde M."/>
            <person name="Galperin M.Y."/>
            <person name="Jogler C."/>
        </authorList>
    </citation>
    <scope>NUCLEOTIDE SEQUENCE [LARGE SCALE GENOMIC DNA]</scope>
    <source>
        <strain evidence="1 2">I41</strain>
    </source>
</reference>
<evidence type="ECO:0000313" key="2">
    <source>
        <dbReference type="Proteomes" id="UP000317909"/>
    </source>
</evidence>
<dbReference type="SUPFAM" id="SSF51445">
    <property type="entry name" value="(Trans)glycosidases"/>
    <property type="match status" value="1"/>
</dbReference>
<dbReference type="EMBL" id="CP036339">
    <property type="protein sequence ID" value="QDT73662.1"/>
    <property type="molecule type" value="Genomic_DNA"/>
</dbReference>
<dbReference type="Proteomes" id="UP000317909">
    <property type="component" value="Chromosome"/>
</dbReference>
<proteinExistence type="predicted"/>
<keyword evidence="2" id="KW-1185">Reference proteome</keyword>
<dbReference type="KEGG" id="llh:I41_28520"/>